<keyword evidence="2" id="KW-1003">Cell membrane</keyword>
<keyword evidence="4 6" id="KW-1133">Transmembrane helix</keyword>
<organism evidence="7 8">
    <name type="scientific">Bicyclus anynana</name>
    <name type="common">Squinting bush brown butterfly</name>
    <dbReference type="NCBI Taxonomy" id="110368"/>
    <lineage>
        <taxon>Eukaryota</taxon>
        <taxon>Metazoa</taxon>
        <taxon>Ecdysozoa</taxon>
        <taxon>Arthropoda</taxon>
        <taxon>Hexapoda</taxon>
        <taxon>Insecta</taxon>
        <taxon>Pterygota</taxon>
        <taxon>Neoptera</taxon>
        <taxon>Endopterygota</taxon>
        <taxon>Lepidoptera</taxon>
        <taxon>Glossata</taxon>
        <taxon>Ditrysia</taxon>
        <taxon>Papilionoidea</taxon>
        <taxon>Nymphalidae</taxon>
        <taxon>Satyrinae</taxon>
        <taxon>Satyrini</taxon>
        <taxon>Mycalesina</taxon>
        <taxon>Bicyclus</taxon>
    </lineage>
</organism>
<accession>A0A6J1N1G8</accession>
<dbReference type="OrthoDB" id="6914979at2759"/>
<evidence type="ECO:0000256" key="3">
    <source>
        <dbReference type="ARBA" id="ARBA00022692"/>
    </source>
</evidence>
<dbReference type="Proteomes" id="UP001652582">
    <property type="component" value="Chromosome 14"/>
</dbReference>
<keyword evidence="7" id="KW-1185">Reference proteome</keyword>
<evidence type="ECO:0000256" key="4">
    <source>
        <dbReference type="ARBA" id="ARBA00022989"/>
    </source>
</evidence>
<evidence type="ECO:0000313" key="8">
    <source>
        <dbReference type="RefSeq" id="XP_023940704.1"/>
    </source>
</evidence>
<proteinExistence type="predicted"/>
<evidence type="ECO:0000256" key="6">
    <source>
        <dbReference type="SAM" id="Phobius"/>
    </source>
</evidence>
<keyword evidence="3 6" id="KW-0812">Transmembrane</keyword>
<feature type="transmembrane region" description="Helical" evidence="6">
    <location>
        <begin position="30"/>
        <end position="51"/>
    </location>
</feature>
<gene>
    <name evidence="8" type="primary">LOC112047722</name>
</gene>
<name>A0A6J1N1G8_BICAN</name>
<dbReference type="GO" id="GO:0005886">
    <property type="term" value="C:plasma membrane"/>
    <property type="evidence" value="ECO:0007669"/>
    <property type="project" value="UniProtKB-SubCell"/>
</dbReference>
<evidence type="ECO:0000256" key="5">
    <source>
        <dbReference type="ARBA" id="ARBA00023136"/>
    </source>
</evidence>
<evidence type="ECO:0000313" key="7">
    <source>
        <dbReference type="Proteomes" id="UP001652582"/>
    </source>
</evidence>
<keyword evidence="5 6" id="KW-0472">Membrane</keyword>
<protein>
    <submittedName>
        <fullName evidence="8">Uncharacterized protein LOC112047722</fullName>
    </submittedName>
</protein>
<evidence type="ECO:0000256" key="1">
    <source>
        <dbReference type="ARBA" id="ARBA00004651"/>
    </source>
</evidence>
<evidence type="ECO:0000256" key="2">
    <source>
        <dbReference type="ARBA" id="ARBA00022475"/>
    </source>
</evidence>
<sequence length="132" mass="15567">MLSSFLLYMEKYMYKIVAWPTMYTKYNLNFATTLMWSVVLSLKLVCTVEPFHRTQAQMLRTNTLVNTLKCRQWEDEAVSNELDTFVRLLMLRRPSYAPLSMLMLERALVVKIYGCLVTYLVIMLTYGPEVQQ</sequence>
<dbReference type="GeneID" id="112047722"/>
<dbReference type="KEGG" id="bany:112047722"/>
<dbReference type="InterPro" id="IPR013604">
    <property type="entry name" value="7TM_chemorcpt"/>
</dbReference>
<feature type="transmembrane region" description="Helical" evidence="6">
    <location>
        <begin position="108"/>
        <end position="127"/>
    </location>
</feature>
<dbReference type="GO" id="GO:0050909">
    <property type="term" value="P:sensory perception of taste"/>
    <property type="evidence" value="ECO:0007669"/>
    <property type="project" value="InterPro"/>
</dbReference>
<dbReference type="Pfam" id="PF08395">
    <property type="entry name" value="7tm_7"/>
    <property type="match status" value="1"/>
</dbReference>
<comment type="subcellular location">
    <subcellularLocation>
        <location evidence="1">Cell membrane</location>
        <topology evidence="1">Multi-pass membrane protein</topology>
    </subcellularLocation>
</comment>
<dbReference type="RefSeq" id="XP_023940704.1">
    <property type="nucleotide sequence ID" value="XM_024084936.2"/>
</dbReference>
<reference evidence="8" key="1">
    <citation type="submission" date="2025-08" db="UniProtKB">
        <authorList>
            <consortium name="RefSeq"/>
        </authorList>
    </citation>
    <scope>IDENTIFICATION</scope>
</reference>
<dbReference type="AlphaFoldDB" id="A0A6J1N1G8"/>